<organism evidence="2 3">
    <name type="scientific">Sporothrix stenoceras</name>
    <dbReference type="NCBI Taxonomy" id="5173"/>
    <lineage>
        <taxon>Eukaryota</taxon>
        <taxon>Fungi</taxon>
        <taxon>Dikarya</taxon>
        <taxon>Ascomycota</taxon>
        <taxon>Pezizomycotina</taxon>
        <taxon>Sordariomycetes</taxon>
        <taxon>Sordariomycetidae</taxon>
        <taxon>Ophiostomatales</taxon>
        <taxon>Ophiostomataceae</taxon>
        <taxon>Sporothrix</taxon>
    </lineage>
</organism>
<reference evidence="2 3" key="1">
    <citation type="journal article" date="2024" name="IMA Fungus">
        <title>IMA Genome - F19 : A genome assembly and annotation guide to empower mycologists, including annotated draft genome sequences of Ceratocystis pirilliformis, Diaporthe australafricana, Fusarium ophioides, Paecilomyces lecythidis, and Sporothrix stenoceras.</title>
        <authorList>
            <person name="Aylward J."/>
            <person name="Wilson A.M."/>
            <person name="Visagie C.M."/>
            <person name="Spraker J."/>
            <person name="Barnes I."/>
            <person name="Buitendag C."/>
            <person name="Ceriani C."/>
            <person name="Del Mar Angel L."/>
            <person name="du Plessis D."/>
            <person name="Fuchs T."/>
            <person name="Gasser K."/>
            <person name="Kramer D."/>
            <person name="Li W."/>
            <person name="Munsamy K."/>
            <person name="Piso A."/>
            <person name="Price J.L."/>
            <person name="Sonnekus B."/>
            <person name="Thomas C."/>
            <person name="van der Nest A."/>
            <person name="van Dijk A."/>
            <person name="van Heerden A."/>
            <person name="van Vuuren N."/>
            <person name="Yilmaz N."/>
            <person name="Duong T.A."/>
            <person name="van der Merwe N.A."/>
            <person name="Wingfield M.J."/>
            <person name="Wingfield B.D."/>
        </authorList>
    </citation>
    <scope>NUCLEOTIDE SEQUENCE [LARGE SCALE GENOMIC DNA]</scope>
    <source>
        <strain evidence="2 3">CMW 5346</strain>
    </source>
</reference>
<sequence length="191" mass="20939">MAFHGHALQAVAPAHDQRNSRPNGRASDYGGAVNVAANSAYESARNGNGPNSSRTNAAGSSIAAASDRVPLETMTDISRRFKQAVSTGWDRRSPTYEEVNVLLLYWEEDSNDVKEATRRLESVFRHSFNYATEVASIPSANAEHELNSIVEAFFRKNNSPDKLAILHYAGRCLANEEVPGSPPIWMPYVTS</sequence>
<protein>
    <submittedName>
        <fullName evidence="2">Uncharacterized protein</fullName>
    </submittedName>
</protein>
<evidence type="ECO:0000313" key="3">
    <source>
        <dbReference type="Proteomes" id="UP001583186"/>
    </source>
</evidence>
<evidence type="ECO:0000256" key="1">
    <source>
        <dbReference type="SAM" id="MobiDB-lite"/>
    </source>
</evidence>
<comment type="caution">
    <text evidence="2">The sequence shown here is derived from an EMBL/GenBank/DDBJ whole genome shotgun (WGS) entry which is preliminary data.</text>
</comment>
<feature type="region of interest" description="Disordered" evidence="1">
    <location>
        <begin position="42"/>
        <end position="61"/>
    </location>
</feature>
<keyword evidence="3" id="KW-1185">Reference proteome</keyword>
<proteinExistence type="predicted"/>
<dbReference type="Proteomes" id="UP001583186">
    <property type="component" value="Unassembled WGS sequence"/>
</dbReference>
<name>A0ABR3ZSJ4_9PEZI</name>
<evidence type="ECO:0000313" key="2">
    <source>
        <dbReference type="EMBL" id="KAL1903670.1"/>
    </source>
</evidence>
<gene>
    <name evidence="2" type="ORF">Sste5346_000299</name>
</gene>
<feature type="compositionally biased region" description="Polar residues" evidence="1">
    <location>
        <begin position="42"/>
        <end position="59"/>
    </location>
</feature>
<accession>A0ABR3ZSJ4</accession>
<feature type="region of interest" description="Disordered" evidence="1">
    <location>
        <begin position="1"/>
        <end position="30"/>
    </location>
</feature>
<dbReference type="EMBL" id="JAWCUI010000001">
    <property type="protein sequence ID" value="KAL1903670.1"/>
    <property type="molecule type" value="Genomic_DNA"/>
</dbReference>